<dbReference type="EMBL" id="FOFO01000028">
    <property type="protein sequence ID" value="SEQ39784.1"/>
    <property type="molecule type" value="Genomic_DNA"/>
</dbReference>
<sequence>MNDQTPALAEPPWLENAEGKPRRVGVELEISGIELDVLAAHVAEFLGLRADTAGRYERVLKGDPDGDWIVELDFDLLKKLGREQLEEGTVSAGMASAAEDVLAWAAESLVPLEIISPPLPLDRLSQFEALIKSLRKAGAKGTSDSAINAFGLQFNPELPSLEPRLIASALKAFFCLYDWLYERANIDLSRRVTSYVNPFPGDYVRKIIAPDYWPDLTDLIDDYLADNPTRNRALDMLPLFAHLDADRVRTQTDDVLIKARPTFHYRLPDCEIHKPEWGLHVAWNDWIEVERLAADEARLEACCTAYQTHLDSPLVRIFTNWASTIEIEWLDR</sequence>
<protein>
    <submittedName>
        <fullName evidence="1">Putative amidoligase enzyme</fullName>
    </submittedName>
</protein>
<dbReference type="Proteomes" id="UP000199496">
    <property type="component" value="Unassembled WGS sequence"/>
</dbReference>
<dbReference type="Pfam" id="PF12224">
    <property type="entry name" value="Amidoligase_2"/>
    <property type="match status" value="1"/>
</dbReference>
<gene>
    <name evidence="1" type="ORF">SAMN05421693_12819</name>
</gene>
<dbReference type="STRING" id="867345.SAMN05421693_12819"/>
<organism evidence="1 2">
    <name type="scientific">Ectothiorhodospira magna</name>
    <dbReference type="NCBI Taxonomy" id="867345"/>
    <lineage>
        <taxon>Bacteria</taxon>
        <taxon>Pseudomonadati</taxon>
        <taxon>Pseudomonadota</taxon>
        <taxon>Gammaproteobacteria</taxon>
        <taxon>Chromatiales</taxon>
        <taxon>Ectothiorhodospiraceae</taxon>
        <taxon>Ectothiorhodospira</taxon>
    </lineage>
</organism>
<dbReference type="InterPro" id="IPR022025">
    <property type="entry name" value="Amidoligase_2"/>
</dbReference>
<evidence type="ECO:0000313" key="1">
    <source>
        <dbReference type="EMBL" id="SEQ39784.1"/>
    </source>
</evidence>
<dbReference type="GO" id="GO:0016874">
    <property type="term" value="F:ligase activity"/>
    <property type="evidence" value="ECO:0007669"/>
    <property type="project" value="UniProtKB-KW"/>
</dbReference>
<dbReference type="RefSeq" id="WP_090208838.1">
    <property type="nucleotide sequence ID" value="NZ_FOFO01000028.1"/>
</dbReference>
<reference evidence="1 2" key="1">
    <citation type="submission" date="2016-10" db="EMBL/GenBank/DDBJ databases">
        <authorList>
            <person name="de Groot N.N."/>
        </authorList>
    </citation>
    <scope>NUCLEOTIDE SEQUENCE [LARGE SCALE GENOMIC DNA]</scope>
    <source>
        <strain evidence="1 2">B7-7</strain>
    </source>
</reference>
<keyword evidence="2" id="KW-1185">Reference proteome</keyword>
<evidence type="ECO:0000313" key="2">
    <source>
        <dbReference type="Proteomes" id="UP000199496"/>
    </source>
</evidence>
<keyword evidence="1" id="KW-0436">Ligase</keyword>
<dbReference type="OrthoDB" id="5597599at2"/>
<proteinExistence type="predicted"/>
<accession>A0A1H9FPG4</accession>
<name>A0A1H9FPG4_9GAMM</name>
<dbReference type="AlphaFoldDB" id="A0A1H9FPG4"/>